<dbReference type="Proteomes" id="UP000243499">
    <property type="component" value="Chromosome 9"/>
</dbReference>
<accession>A0A2T8HZT8</accession>
<dbReference type="EMBL" id="CM008054">
    <property type="protein sequence ID" value="PVH30921.1"/>
    <property type="molecule type" value="Genomic_DNA"/>
</dbReference>
<keyword evidence="1" id="KW-0812">Transmembrane</keyword>
<evidence type="ECO:0000256" key="1">
    <source>
        <dbReference type="SAM" id="Phobius"/>
    </source>
</evidence>
<evidence type="ECO:0008006" key="3">
    <source>
        <dbReference type="Google" id="ProtNLM"/>
    </source>
</evidence>
<proteinExistence type="predicted"/>
<evidence type="ECO:0000313" key="2">
    <source>
        <dbReference type="EMBL" id="PVH30921.1"/>
    </source>
</evidence>
<keyword evidence="1" id="KW-1133">Transmembrane helix</keyword>
<feature type="transmembrane region" description="Helical" evidence="1">
    <location>
        <begin position="20"/>
        <end position="45"/>
    </location>
</feature>
<reference evidence="2" key="1">
    <citation type="submission" date="2018-04" db="EMBL/GenBank/DDBJ databases">
        <title>WGS assembly of Panicum hallii.</title>
        <authorList>
            <person name="Lovell J."/>
            <person name="Jenkins J."/>
            <person name="Lowry D."/>
            <person name="Mamidi S."/>
            <person name="Sreedasyam A."/>
            <person name="Weng X."/>
            <person name="Barry K."/>
            <person name="Bonette J."/>
            <person name="Campitelli B."/>
            <person name="Daum C."/>
            <person name="Gordon S."/>
            <person name="Gould B."/>
            <person name="Lipzen A."/>
            <person name="Macqueen A."/>
            <person name="Palacio-Mejia J."/>
            <person name="Plott C."/>
            <person name="Shakirov E."/>
            <person name="Shu S."/>
            <person name="Yoshinaga Y."/>
            <person name="Zane M."/>
            <person name="Rokhsar D."/>
            <person name="Grimwood J."/>
            <person name="Schmutz J."/>
            <person name="Juenger T."/>
        </authorList>
    </citation>
    <scope>NUCLEOTIDE SEQUENCE [LARGE SCALE GENOMIC DNA]</scope>
    <source>
        <strain evidence="2">FIL2</strain>
    </source>
</reference>
<keyword evidence="1" id="KW-0472">Membrane</keyword>
<dbReference type="PANTHER" id="PTHR33527:SF14">
    <property type="entry name" value="OS07G0274300 PROTEIN"/>
    <property type="match status" value="1"/>
</dbReference>
<gene>
    <name evidence="2" type="ORF">PAHAL_9G013800</name>
</gene>
<dbReference type="AlphaFoldDB" id="A0A2T8HZT8"/>
<sequence length="425" mass="49109">MDTFDLPNAIKSCIMHGRQLYYRLVFLLGMDPSLSIEIVAFWLLVEGNGEVDFLRHINSFHGDHFLALVGMGKQFIDAMHGNPVGLKSRSTRELHRQVMLGMCFFLNNVCYKVLNDLRQKADYNQYQGESSISRSMPSAIECLVDMEESPDSNYHVLYQYMKDQPHISMSYHRYQEDCSISRSMLGAIKSLKDIEESLDSNYHSYHQYQEDCSISRRSMPRAINCFEDMVKARDEQQKNTGWSISSRSTIVPTVIQNHQDMVKLRYGAQSMNAFSMDLDIISRQQQKSIGVNVSSRLDIHDLESLFNKCMISSRFPSEWGNTFPQSSTTNMNPYVHSPIPQHDRTLFITFSNGYPLTKKEVYKFFMSNFGDVESLSIEEPIEVRPPQYALVTFGFLETFVTGGKHLWARKYVPKKQQKGKNKAWM</sequence>
<dbReference type="Gramene" id="PVH30921">
    <property type="protein sequence ID" value="PVH30921"/>
    <property type="gene ID" value="PAHAL_9G013800"/>
</dbReference>
<organism evidence="2">
    <name type="scientific">Panicum hallii</name>
    <dbReference type="NCBI Taxonomy" id="206008"/>
    <lineage>
        <taxon>Eukaryota</taxon>
        <taxon>Viridiplantae</taxon>
        <taxon>Streptophyta</taxon>
        <taxon>Embryophyta</taxon>
        <taxon>Tracheophyta</taxon>
        <taxon>Spermatophyta</taxon>
        <taxon>Magnoliopsida</taxon>
        <taxon>Liliopsida</taxon>
        <taxon>Poales</taxon>
        <taxon>Poaceae</taxon>
        <taxon>PACMAD clade</taxon>
        <taxon>Panicoideae</taxon>
        <taxon>Panicodae</taxon>
        <taxon>Paniceae</taxon>
        <taxon>Panicinae</taxon>
        <taxon>Panicum</taxon>
        <taxon>Panicum sect. Panicum</taxon>
    </lineage>
</organism>
<name>A0A2T8HZT8_9POAL</name>
<dbReference type="PANTHER" id="PTHR33527">
    <property type="entry name" value="OS07G0274300 PROTEIN"/>
    <property type="match status" value="1"/>
</dbReference>
<protein>
    <recommendedName>
        <fullName evidence="3">RRM domain-containing protein</fullName>
    </recommendedName>
</protein>